<dbReference type="Proteomes" id="UP000001812">
    <property type="component" value="Chromosome II"/>
</dbReference>
<reference evidence="1" key="1">
    <citation type="submission" date="2009-05" db="EMBL/GenBank/DDBJ databases">
        <authorList>
            <person name="Harkins D.M."/>
            <person name="DeShazer D."/>
            <person name="Woods D.E."/>
            <person name="Brinkac L.M."/>
            <person name="Brown K.A."/>
            <person name="Hung G.C."/>
            <person name="Tuanyok A."/>
            <person name="Zhang B."/>
            <person name="Nierman W.C."/>
        </authorList>
    </citation>
    <scope>NUCLEOTIDE SEQUENCE [LARGE SCALE GENOMIC DNA]</scope>
    <source>
        <strain evidence="1">1710a</strain>
    </source>
</reference>
<gene>
    <name evidence="1" type="ORF">BURPS1710A_A1351</name>
</gene>
<dbReference type="EMBL" id="CM000833">
    <property type="protein sequence ID" value="EET05106.1"/>
    <property type="molecule type" value="Genomic_DNA"/>
</dbReference>
<organism evidence="1">
    <name type="scientific">Burkholderia pseudomallei 1710a</name>
    <dbReference type="NCBI Taxonomy" id="320371"/>
    <lineage>
        <taxon>Bacteria</taxon>
        <taxon>Pseudomonadati</taxon>
        <taxon>Pseudomonadota</taxon>
        <taxon>Betaproteobacteria</taxon>
        <taxon>Burkholderiales</taxon>
        <taxon>Burkholderiaceae</taxon>
        <taxon>Burkholderia</taxon>
        <taxon>pseudomallei group</taxon>
    </lineage>
</organism>
<accession>A0A0E1VYI5</accession>
<protein>
    <submittedName>
        <fullName evidence="1">Uncharacterized protein</fullName>
    </submittedName>
</protein>
<sequence>MPSLFLRKEQLIALCVVALSGWTAWYVTVGAYRDLPGGKCVIRQPRFVLNKDGVTRQAMLSTSFWLDVHRVHVSGCFEHEKVNLSIDRSGSLQTLFRGDGSLLCRVNHVAYTARDSAAAHPLPSALPDVGDEIDLRFRKLASNAWIVETGDDRVGMCISEP</sequence>
<name>A0A0E1VYI5_BURPE</name>
<dbReference type="HOGENOM" id="CLU_1773902_0_0_4"/>
<evidence type="ECO:0000313" key="1">
    <source>
        <dbReference type="EMBL" id="EET05106.1"/>
    </source>
</evidence>
<dbReference type="AlphaFoldDB" id="A0A0E1VYI5"/>
<proteinExistence type="predicted"/>